<organism evidence="1 2">
    <name type="scientific">Burkholderia ambifaria</name>
    <dbReference type="NCBI Taxonomy" id="152480"/>
    <lineage>
        <taxon>Bacteria</taxon>
        <taxon>Pseudomonadati</taxon>
        <taxon>Pseudomonadota</taxon>
        <taxon>Betaproteobacteria</taxon>
        <taxon>Burkholderiales</taxon>
        <taxon>Burkholderiaceae</taxon>
        <taxon>Burkholderia</taxon>
        <taxon>Burkholderia cepacia complex</taxon>
    </lineage>
</organism>
<protein>
    <recommendedName>
        <fullName evidence="3">TetR family transcriptional regulator</fullName>
    </recommendedName>
</protein>
<evidence type="ECO:0000313" key="1">
    <source>
        <dbReference type="EMBL" id="MBR8129914.1"/>
    </source>
</evidence>
<gene>
    <name evidence="1" type="ORF">KDW93_13160</name>
</gene>
<proteinExistence type="predicted"/>
<dbReference type="EMBL" id="JAGSVG010000009">
    <property type="protein sequence ID" value="MBR8129914.1"/>
    <property type="molecule type" value="Genomic_DNA"/>
</dbReference>
<dbReference type="Proteomes" id="UP000682266">
    <property type="component" value="Unassembled WGS sequence"/>
</dbReference>
<evidence type="ECO:0000313" key="2">
    <source>
        <dbReference type="Proteomes" id="UP000682266"/>
    </source>
</evidence>
<dbReference type="RefSeq" id="WP_176091022.1">
    <property type="nucleotide sequence ID" value="NZ_CADERF010000005.1"/>
</dbReference>
<evidence type="ECO:0008006" key="3">
    <source>
        <dbReference type="Google" id="ProtNLM"/>
    </source>
</evidence>
<accession>A0AA41E7J5</accession>
<reference evidence="1" key="1">
    <citation type="submission" date="2021-04" db="EMBL/GenBank/DDBJ databases">
        <title>A collection of bacterial strains from the Burkholderia cepacia Research Laboratory and Repository.</title>
        <authorList>
            <person name="Lipuma J."/>
            <person name="Spilker T."/>
        </authorList>
    </citation>
    <scope>NUCLEOTIDE SEQUENCE</scope>
    <source>
        <strain evidence="1">AU36012</strain>
    </source>
</reference>
<dbReference type="Gene3D" id="1.10.357.10">
    <property type="entry name" value="Tetracycline Repressor, domain 2"/>
    <property type="match status" value="1"/>
</dbReference>
<name>A0AA41E7J5_9BURK</name>
<comment type="caution">
    <text evidence="1">The sequence shown here is derived from an EMBL/GenBank/DDBJ whole genome shotgun (WGS) entry which is preliminary data.</text>
</comment>
<sequence length="85" mass="9336">MSVLLMPALPEVVRIQQERGFRRRAALGQATACWAHLHGLTMLAIDGPLVPGKVGNHAIEDALTTLSDGLMLDAEQHKRRKQEKA</sequence>
<dbReference type="InterPro" id="IPR036271">
    <property type="entry name" value="Tet_transcr_reg_TetR-rel_C_sf"/>
</dbReference>
<dbReference type="AlphaFoldDB" id="A0AA41E7J5"/>
<dbReference type="SUPFAM" id="SSF48498">
    <property type="entry name" value="Tetracyclin repressor-like, C-terminal domain"/>
    <property type="match status" value="1"/>
</dbReference>